<evidence type="ECO:0000256" key="2">
    <source>
        <dbReference type="SAM" id="MobiDB-lite"/>
    </source>
</evidence>
<evidence type="ECO:0000313" key="4">
    <source>
        <dbReference type="Proteomes" id="UP001589798"/>
    </source>
</evidence>
<dbReference type="Proteomes" id="UP001589798">
    <property type="component" value="Unassembled WGS sequence"/>
</dbReference>
<reference evidence="3 4" key="1">
    <citation type="submission" date="2024-09" db="EMBL/GenBank/DDBJ databases">
        <authorList>
            <person name="Sun Q."/>
            <person name="Mori K."/>
        </authorList>
    </citation>
    <scope>NUCLEOTIDE SEQUENCE [LARGE SCALE GENOMIC DNA]</scope>
    <source>
        <strain evidence="3 4">CCM 7706</strain>
    </source>
</reference>
<evidence type="ECO:0000256" key="1">
    <source>
        <dbReference type="SAM" id="Coils"/>
    </source>
</evidence>
<proteinExistence type="predicted"/>
<protein>
    <recommendedName>
        <fullName evidence="5">DUF4164 family protein</fullName>
    </recommendedName>
</protein>
<dbReference type="RefSeq" id="WP_379487490.1">
    <property type="nucleotide sequence ID" value="NZ_JBHLWK010000013.1"/>
</dbReference>
<gene>
    <name evidence="3" type="ORF">ACFFJC_10635</name>
</gene>
<sequence>MLQKQGNPLNRSRIPERREQVTPGPVRAASGIEIGLLADDVSAVEARTDNVEARLAFAEADIDALQALVSAQAATIADHEARIAALEAAAADHEARIAALEP</sequence>
<dbReference type="EMBL" id="JBHLWK010000013">
    <property type="protein sequence ID" value="MFC0204729.1"/>
    <property type="molecule type" value="Genomic_DNA"/>
</dbReference>
<keyword evidence="1" id="KW-0175">Coiled coil</keyword>
<comment type="caution">
    <text evidence="3">The sequence shown here is derived from an EMBL/GenBank/DDBJ whole genome shotgun (WGS) entry which is preliminary data.</text>
</comment>
<name>A0ABV6CVH8_9SPHN</name>
<keyword evidence="4" id="KW-1185">Reference proteome</keyword>
<evidence type="ECO:0008006" key="5">
    <source>
        <dbReference type="Google" id="ProtNLM"/>
    </source>
</evidence>
<feature type="compositionally biased region" description="Polar residues" evidence="2">
    <location>
        <begin position="1"/>
        <end position="10"/>
    </location>
</feature>
<accession>A0ABV6CVH8</accession>
<feature type="region of interest" description="Disordered" evidence="2">
    <location>
        <begin position="1"/>
        <end position="25"/>
    </location>
</feature>
<evidence type="ECO:0000313" key="3">
    <source>
        <dbReference type="EMBL" id="MFC0204729.1"/>
    </source>
</evidence>
<organism evidence="3 4">
    <name type="scientific">Novosphingobium soli</name>
    <dbReference type="NCBI Taxonomy" id="574956"/>
    <lineage>
        <taxon>Bacteria</taxon>
        <taxon>Pseudomonadati</taxon>
        <taxon>Pseudomonadota</taxon>
        <taxon>Alphaproteobacteria</taxon>
        <taxon>Sphingomonadales</taxon>
        <taxon>Sphingomonadaceae</taxon>
        <taxon>Novosphingobium</taxon>
    </lineage>
</organism>
<feature type="coiled-coil region" evidence="1">
    <location>
        <begin position="41"/>
        <end position="96"/>
    </location>
</feature>
<dbReference type="Gene3D" id="1.20.5.340">
    <property type="match status" value="1"/>
</dbReference>